<dbReference type="RefSeq" id="WP_091393533.1">
    <property type="nucleotide sequence ID" value="NZ_FNQY01000002.1"/>
</dbReference>
<feature type="compositionally biased region" description="Basic and acidic residues" evidence="1">
    <location>
        <begin position="369"/>
        <end position="381"/>
    </location>
</feature>
<feature type="region of interest" description="Disordered" evidence="1">
    <location>
        <begin position="77"/>
        <end position="177"/>
    </location>
</feature>
<dbReference type="AlphaFoldDB" id="A0A1H3WBB5"/>
<gene>
    <name evidence="3" type="ORF">SAMN05192529_102290</name>
</gene>
<feature type="compositionally biased region" description="Low complexity" evidence="1">
    <location>
        <begin position="328"/>
        <end position="351"/>
    </location>
</feature>
<dbReference type="EMBL" id="FNQY01000002">
    <property type="protein sequence ID" value="SDZ84403.1"/>
    <property type="molecule type" value="Genomic_DNA"/>
</dbReference>
<proteinExistence type="predicted"/>
<dbReference type="NCBIfam" id="NF038353">
    <property type="entry name" value="FxLYD_dom"/>
    <property type="match status" value="1"/>
</dbReference>
<evidence type="ECO:0000256" key="1">
    <source>
        <dbReference type="SAM" id="MobiDB-lite"/>
    </source>
</evidence>
<feature type="compositionally biased region" description="Low complexity" evidence="1">
    <location>
        <begin position="86"/>
        <end position="100"/>
    </location>
</feature>
<organism evidence="3 4">
    <name type="scientific">Arachidicoccus rhizosphaerae</name>
    <dbReference type="NCBI Taxonomy" id="551991"/>
    <lineage>
        <taxon>Bacteria</taxon>
        <taxon>Pseudomonadati</taxon>
        <taxon>Bacteroidota</taxon>
        <taxon>Chitinophagia</taxon>
        <taxon>Chitinophagales</taxon>
        <taxon>Chitinophagaceae</taxon>
        <taxon>Arachidicoccus</taxon>
    </lineage>
</organism>
<protein>
    <recommendedName>
        <fullName evidence="5">GYF domain-containing protein</fullName>
    </recommendedName>
</protein>
<evidence type="ECO:0008006" key="5">
    <source>
        <dbReference type="Google" id="ProtNLM"/>
    </source>
</evidence>
<evidence type="ECO:0000313" key="3">
    <source>
        <dbReference type="EMBL" id="SDZ84403.1"/>
    </source>
</evidence>
<evidence type="ECO:0000313" key="4">
    <source>
        <dbReference type="Proteomes" id="UP000199041"/>
    </source>
</evidence>
<dbReference type="Proteomes" id="UP000199041">
    <property type="component" value="Unassembled WGS sequence"/>
</dbReference>
<feature type="region of interest" description="Disordered" evidence="1">
    <location>
        <begin position="316"/>
        <end position="382"/>
    </location>
</feature>
<reference evidence="3 4" key="1">
    <citation type="submission" date="2016-10" db="EMBL/GenBank/DDBJ databases">
        <authorList>
            <person name="de Groot N.N."/>
        </authorList>
    </citation>
    <scope>NUCLEOTIDE SEQUENCE [LARGE SCALE GENOMIC DNA]</scope>
    <source>
        <strain evidence="3 4">Vu-144</strain>
    </source>
</reference>
<keyword evidence="2" id="KW-1133">Transmembrane helix</keyword>
<accession>A0A1H3WBB5</accession>
<keyword evidence="2" id="KW-0472">Membrane</keyword>
<dbReference type="InterPro" id="IPR047676">
    <property type="entry name" value="FxLYD_dom"/>
</dbReference>
<feature type="transmembrane region" description="Helical" evidence="2">
    <location>
        <begin position="214"/>
        <end position="232"/>
    </location>
</feature>
<evidence type="ECO:0000256" key="2">
    <source>
        <dbReference type="SAM" id="Phobius"/>
    </source>
</evidence>
<dbReference type="OrthoDB" id="671555at2"/>
<sequence>MQYWLRRNNIDKGPLTKEALLSQGLQTTDLIKIDGSSEWKSLTDFPELMTASQSQPKPKYKFTADKQLIEIKEAAKNADTAQKTDPAAAPQKGAAAQSQPNSPFKRMPSALPKKKTTYTPPADHTQVQSTEKAKERAKITTPLKGSPAEGSTAAGNANSSSHHHSASASDHGQKIQARVQSLDDAPLREVRHHPTPKPVRAVAPPRNSHFFKEFFLPIIIIGGIGFLAWWGYKQFTSPSANLGNLSGADSLTLIQQKSGTPSDSASQKSNLAEGPAAIPVKTGSAEAPVHKDSLAGAKSTPVLNDSSKAVATSVKTAAPMAATPPPAKTTRPATDSPQAATDLAATKTATPVAPPKQEDSPATANTNTAKKEPEKKVEKKAPVKKAAAIGDYVDLSLNKTPEAGIKNVKIKVHNTSSDDLNIAVVEIKYFDKDGKFVQGETLQTGKIGAGKSATLKVPSSKNAEKISYKVSLISGDNVYLMGK</sequence>
<feature type="compositionally biased region" description="Low complexity" evidence="1">
    <location>
        <begin position="150"/>
        <end position="160"/>
    </location>
</feature>
<keyword evidence="4" id="KW-1185">Reference proteome</keyword>
<keyword evidence="2" id="KW-0812">Transmembrane</keyword>
<name>A0A1H3WBB5_9BACT</name>